<dbReference type="AlphaFoldDB" id="A0AAV9MYT0"/>
<evidence type="ECO:0000259" key="3">
    <source>
        <dbReference type="SMART" id="SM00906"/>
    </source>
</evidence>
<dbReference type="EMBL" id="JAVRRD010000034">
    <property type="protein sequence ID" value="KAK5045735.1"/>
    <property type="molecule type" value="Genomic_DNA"/>
</dbReference>
<name>A0AAV9MYT0_9EURO</name>
<dbReference type="SMART" id="SM00906">
    <property type="entry name" value="Fungal_trans"/>
    <property type="match status" value="1"/>
</dbReference>
<dbReference type="GO" id="GO:0003677">
    <property type="term" value="F:DNA binding"/>
    <property type="evidence" value="ECO:0007669"/>
    <property type="project" value="InterPro"/>
</dbReference>
<evidence type="ECO:0000256" key="1">
    <source>
        <dbReference type="ARBA" id="ARBA00023242"/>
    </source>
</evidence>
<dbReference type="Proteomes" id="UP001358417">
    <property type="component" value="Unassembled WGS sequence"/>
</dbReference>
<evidence type="ECO:0000313" key="5">
    <source>
        <dbReference type="Proteomes" id="UP001358417"/>
    </source>
</evidence>
<keyword evidence="1" id="KW-0539">Nucleus</keyword>
<feature type="region of interest" description="Disordered" evidence="2">
    <location>
        <begin position="525"/>
        <end position="550"/>
    </location>
</feature>
<feature type="domain" description="Xylanolytic transcriptional activator regulatory" evidence="3">
    <location>
        <begin position="194"/>
        <end position="256"/>
    </location>
</feature>
<dbReference type="CDD" id="cd12148">
    <property type="entry name" value="fungal_TF_MHR"/>
    <property type="match status" value="1"/>
</dbReference>
<gene>
    <name evidence="4" type="ORF">LTR84_008827</name>
</gene>
<dbReference type="GeneID" id="89976989"/>
<evidence type="ECO:0000256" key="2">
    <source>
        <dbReference type="SAM" id="MobiDB-lite"/>
    </source>
</evidence>
<protein>
    <recommendedName>
        <fullName evidence="3">Xylanolytic transcriptional activator regulatory domain-containing protein</fullName>
    </recommendedName>
</protein>
<dbReference type="InterPro" id="IPR007219">
    <property type="entry name" value="XnlR_reg_dom"/>
</dbReference>
<proteinExistence type="predicted"/>
<keyword evidence="5" id="KW-1185">Reference proteome</keyword>
<feature type="compositionally biased region" description="Low complexity" evidence="2">
    <location>
        <begin position="525"/>
        <end position="538"/>
    </location>
</feature>
<comment type="caution">
    <text evidence="4">The sequence shown here is derived from an EMBL/GenBank/DDBJ whole genome shotgun (WGS) entry which is preliminary data.</text>
</comment>
<dbReference type="PANTHER" id="PTHR47425">
    <property type="entry name" value="FARB-RELATED"/>
    <property type="match status" value="1"/>
</dbReference>
<sequence length="622" mass="69933">MAVASTQRLLDETTIQANAVSNGREEFSFQDVAETARYVSTDTVKLPAYILPPQRKFSGDDLQYLGQKGALSIPETELRDQLLRSFILYSYPFLPVVCLEDLLQALEGDGQYQISLMLFQAVMFAGSAFVDELYLHQAGFDDRRSARASFYHKIKERYFRPTFQPSLTVCSFSTILIGSLIESLLSRLCYFIPIGITLGLSERITYAHEDFKTRKLWRRLLWCCYLRDRILSTSARRPQRFRDIDIHIPMLILDDFDLHALVTTIPAVKDALSALTYDCKVALAQMCISQLRLASINGRVVESLYVLQVFGGSTSGPKILYSPKTTEIGPRVIENLECELERWRNQVAQQYLMPQSQRPEATTGEVIYFHQSYLKMLHLLVTEALHRPLSLSRGESTISRSLLQQKSRPVVKTCAIGTAELVKCLRERDLFRFLPPVANTCIGAAVAYFLLEMNTAQKSSENLAGQSGPHLRQCMRGLWSLREVWQIADSTCQIVGHMIRTTEVETARVIGLQASPIVPNVTLAATTESPSSSSTAATPNDTRRGGSQGVGNETFMENTTGVFEHDPVLFSCESSTFDQIDDQEFWSLSSQMPWSLTEFGLSENQFQDGRATGDVFDRSCLV</sequence>
<dbReference type="GO" id="GO:0008270">
    <property type="term" value="F:zinc ion binding"/>
    <property type="evidence" value="ECO:0007669"/>
    <property type="project" value="InterPro"/>
</dbReference>
<reference evidence="4 5" key="1">
    <citation type="submission" date="2023-08" db="EMBL/GenBank/DDBJ databases">
        <title>Black Yeasts Isolated from many extreme environments.</title>
        <authorList>
            <person name="Coleine C."/>
            <person name="Stajich J.E."/>
            <person name="Selbmann L."/>
        </authorList>
    </citation>
    <scope>NUCLEOTIDE SEQUENCE [LARGE SCALE GENOMIC DNA]</scope>
    <source>
        <strain evidence="4 5">CCFEE 5792</strain>
    </source>
</reference>
<dbReference type="InterPro" id="IPR052761">
    <property type="entry name" value="Fungal_Detox/Toxin_TFs"/>
</dbReference>
<accession>A0AAV9MYT0</accession>
<evidence type="ECO:0000313" key="4">
    <source>
        <dbReference type="EMBL" id="KAK5045735.1"/>
    </source>
</evidence>
<organism evidence="4 5">
    <name type="scientific">Exophiala bonariae</name>
    <dbReference type="NCBI Taxonomy" id="1690606"/>
    <lineage>
        <taxon>Eukaryota</taxon>
        <taxon>Fungi</taxon>
        <taxon>Dikarya</taxon>
        <taxon>Ascomycota</taxon>
        <taxon>Pezizomycotina</taxon>
        <taxon>Eurotiomycetes</taxon>
        <taxon>Chaetothyriomycetidae</taxon>
        <taxon>Chaetothyriales</taxon>
        <taxon>Herpotrichiellaceae</taxon>
        <taxon>Exophiala</taxon>
    </lineage>
</organism>
<dbReference type="RefSeq" id="XP_064701346.1">
    <property type="nucleotide sequence ID" value="XM_064852371.1"/>
</dbReference>
<dbReference type="GO" id="GO:0006351">
    <property type="term" value="P:DNA-templated transcription"/>
    <property type="evidence" value="ECO:0007669"/>
    <property type="project" value="InterPro"/>
</dbReference>
<dbReference type="PANTHER" id="PTHR47425:SF3">
    <property type="entry name" value="ZN(II)2CYS6 TRANSCRIPTION FACTOR (EUROFUNG)"/>
    <property type="match status" value="1"/>
</dbReference>
<dbReference type="Pfam" id="PF04082">
    <property type="entry name" value="Fungal_trans"/>
    <property type="match status" value="1"/>
</dbReference>